<evidence type="ECO:0000313" key="2">
    <source>
        <dbReference type="Proteomes" id="UP000003150"/>
    </source>
</evidence>
<proteinExistence type="predicted"/>
<accession>D4TZL8</accession>
<sequence length="55" mass="5966">MVAGPAGATTFTRYALSPTQPVTKFAQQPQKRQIWGVSSTQGELFRAPDAATWGR</sequence>
<comment type="caution">
    <text evidence="1">The sequence shown here is derived from an EMBL/GenBank/DDBJ whole genome shotgun (WGS) entry which is preliminary data.</text>
</comment>
<dbReference type="HOGENOM" id="CLU_3021489_0_0_11"/>
<gene>
    <name evidence="1" type="ORF">HMPREF0970_01399</name>
</gene>
<reference evidence="1 2" key="1">
    <citation type="submission" date="2009-10" db="EMBL/GenBank/DDBJ databases">
        <authorList>
            <person name="Weinstock G."/>
            <person name="Sodergren E."/>
            <person name="Clifton S."/>
            <person name="Fulton L."/>
            <person name="Fulton B."/>
            <person name="Courtney L."/>
            <person name="Fronick C."/>
            <person name="Harrison M."/>
            <person name="Strong C."/>
            <person name="Farmer C."/>
            <person name="Delahaunty K."/>
            <person name="Markovic C."/>
            <person name="Hall O."/>
            <person name="Minx P."/>
            <person name="Tomlinson C."/>
            <person name="Mitreva M."/>
            <person name="Nelson J."/>
            <person name="Hou S."/>
            <person name="Wollam A."/>
            <person name="Pepin K.H."/>
            <person name="Johnson M."/>
            <person name="Bhonagiri V."/>
            <person name="Nash W.E."/>
            <person name="Warren W."/>
            <person name="Chinwalla A."/>
            <person name="Mardis E.R."/>
            <person name="Wilson R.K."/>
        </authorList>
    </citation>
    <scope>NUCLEOTIDE SEQUENCE [LARGE SCALE GENOMIC DNA]</scope>
    <source>
        <strain evidence="1 2">F0309</strain>
    </source>
</reference>
<dbReference type="EMBL" id="ACYT02000042">
    <property type="protein sequence ID" value="EFF79675.1"/>
    <property type="molecule type" value="Genomic_DNA"/>
</dbReference>
<dbReference type="Proteomes" id="UP000003150">
    <property type="component" value="Unassembled WGS sequence"/>
</dbReference>
<organism evidence="1 2">
    <name type="scientific">Schaalia odontolytica F0309</name>
    <dbReference type="NCBI Taxonomy" id="649742"/>
    <lineage>
        <taxon>Bacteria</taxon>
        <taxon>Bacillati</taxon>
        <taxon>Actinomycetota</taxon>
        <taxon>Actinomycetes</taxon>
        <taxon>Actinomycetales</taxon>
        <taxon>Actinomycetaceae</taxon>
        <taxon>Schaalia</taxon>
    </lineage>
</organism>
<protein>
    <submittedName>
        <fullName evidence="1">Uncharacterized protein</fullName>
    </submittedName>
</protein>
<evidence type="ECO:0000313" key="1">
    <source>
        <dbReference type="EMBL" id="EFF79675.1"/>
    </source>
</evidence>
<name>D4TZL8_9ACTO</name>
<dbReference type="AlphaFoldDB" id="D4TZL8"/>